<dbReference type="GO" id="GO:0000049">
    <property type="term" value="F:tRNA binding"/>
    <property type="evidence" value="ECO:0007669"/>
    <property type="project" value="UniProtKB-UniRule"/>
</dbReference>
<feature type="active site" description="Proton donor" evidence="12 14">
    <location>
        <position position="100"/>
    </location>
</feature>
<keyword evidence="15" id="KW-0547">Nucleotide-binding</keyword>
<keyword evidence="7 12" id="KW-0521">NADP</keyword>
<name>A0A836MDM2_GLAPU</name>
<dbReference type="Pfam" id="PF01207">
    <property type="entry name" value="Dus"/>
    <property type="match status" value="1"/>
</dbReference>
<feature type="binding site" evidence="12 15">
    <location>
        <position position="70"/>
    </location>
    <ligand>
        <name>FMN</name>
        <dbReference type="ChEBI" id="CHEBI:58210"/>
    </ligand>
</feature>
<comment type="function">
    <text evidence="2 12 13">Catalyzes the synthesis of 5,6-dihydrouridine (D), a modified base found in the D-loop of most tRNAs, via the reduction of the C5-C6 double bond in target uridines.</text>
</comment>
<evidence type="ECO:0000256" key="15">
    <source>
        <dbReference type="PIRSR" id="PIRSR006621-2"/>
    </source>
</evidence>
<comment type="catalytic activity">
    <reaction evidence="10 12">
        <text>a 5,6-dihydrouridine in tRNA + NADP(+) = a uridine in tRNA + NADPH + H(+)</text>
        <dbReference type="Rhea" id="RHEA:23624"/>
        <dbReference type="Rhea" id="RHEA-COMP:13339"/>
        <dbReference type="Rhea" id="RHEA-COMP:13887"/>
        <dbReference type="ChEBI" id="CHEBI:15378"/>
        <dbReference type="ChEBI" id="CHEBI:57783"/>
        <dbReference type="ChEBI" id="CHEBI:58349"/>
        <dbReference type="ChEBI" id="CHEBI:65315"/>
        <dbReference type="ChEBI" id="CHEBI:74443"/>
    </reaction>
</comment>
<dbReference type="GO" id="GO:0010181">
    <property type="term" value="F:FMN binding"/>
    <property type="evidence" value="ECO:0007669"/>
    <property type="project" value="UniProtKB-UniRule"/>
</dbReference>
<feature type="binding site" evidence="12">
    <location>
        <begin position="200"/>
        <end position="202"/>
    </location>
    <ligand>
        <name>FMN</name>
        <dbReference type="ChEBI" id="CHEBI:58210"/>
    </ligand>
</feature>
<evidence type="ECO:0000256" key="8">
    <source>
        <dbReference type="ARBA" id="ARBA00022884"/>
    </source>
</evidence>
<dbReference type="InterPro" id="IPR018517">
    <property type="entry name" value="tRNA_hU_synthase_CS"/>
</dbReference>
<dbReference type="PANTHER" id="PTHR45846:SF1">
    <property type="entry name" value="TRNA-DIHYDROURIDINE(47) SYNTHASE [NAD(P)(+)]-LIKE"/>
    <property type="match status" value="1"/>
</dbReference>
<feature type="binding site" evidence="12 15">
    <location>
        <begin position="16"/>
        <end position="18"/>
    </location>
    <ligand>
        <name>FMN</name>
        <dbReference type="ChEBI" id="CHEBI:58210"/>
    </ligand>
</feature>
<evidence type="ECO:0000256" key="1">
    <source>
        <dbReference type="ARBA" id="ARBA00001917"/>
    </source>
</evidence>
<comment type="caution">
    <text evidence="17">The sequence shown here is derived from an EMBL/GenBank/DDBJ whole genome shotgun (WGS) entry which is preliminary data.</text>
</comment>
<dbReference type="InterPro" id="IPR035587">
    <property type="entry name" value="DUS-like_FMN-bd"/>
</dbReference>
<keyword evidence="4 12" id="KW-0285">Flavoprotein</keyword>
<evidence type="ECO:0000256" key="12">
    <source>
        <dbReference type="HAMAP-Rule" id="MF_02042"/>
    </source>
</evidence>
<comment type="similarity">
    <text evidence="13">Belongs to the dus family.</text>
</comment>
<protein>
    <recommendedName>
        <fullName evidence="12">tRNA-dihydrouridine synthase B</fullName>
        <ecNumber evidence="12">1.3.1.-</ecNumber>
    </recommendedName>
</protein>
<evidence type="ECO:0000256" key="3">
    <source>
        <dbReference type="ARBA" id="ARBA00022555"/>
    </source>
</evidence>
<evidence type="ECO:0000313" key="17">
    <source>
        <dbReference type="EMBL" id="KDB47655.1"/>
    </source>
</evidence>
<dbReference type="PANTHER" id="PTHR45846">
    <property type="entry name" value="TRNA-DIHYDROURIDINE(47) SYNTHASE [NAD(P)(+)]-LIKE"/>
    <property type="match status" value="1"/>
</dbReference>
<dbReference type="InterPro" id="IPR024036">
    <property type="entry name" value="tRNA-dHydroUridine_Synthase_C"/>
</dbReference>
<dbReference type="InterPro" id="IPR032887">
    <property type="entry name" value="DusB"/>
</dbReference>
<proteinExistence type="inferred from homology"/>
<organism evidence="17 18">
    <name type="scientific">Glaesserella parasuis HPS9</name>
    <dbReference type="NCBI Taxonomy" id="1450513"/>
    <lineage>
        <taxon>Bacteria</taxon>
        <taxon>Pseudomonadati</taxon>
        <taxon>Pseudomonadota</taxon>
        <taxon>Gammaproteobacteria</taxon>
        <taxon>Pasteurellales</taxon>
        <taxon>Pasteurellaceae</taxon>
        <taxon>Glaesserella</taxon>
    </lineage>
</organism>
<dbReference type="InterPro" id="IPR013785">
    <property type="entry name" value="Aldolase_TIM"/>
</dbReference>
<gene>
    <name evidence="12" type="primary">dusB</name>
    <name evidence="17" type="ORF">HPS9_00685</name>
</gene>
<dbReference type="NCBIfam" id="TIGR00737">
    <property type="entry name" value="nifR3_yhdG"/>
    <property type="match status" value="1"/>
</dbReference>
<keyword evidence="6 12" id="KW-0819">tRNA processing</keyword>
<evidence type="ECO:0000256" key="5">
    <source>
        <dbReference type="ARBA" id="ARBA00022643"/>
    </source>
</evidence>
<dbReference type="Proteomes" id="UP000027441">
    <property type="component" value="Unassembled WGS sequence"/>
</dbReference>
<keyword evidence="5 12" id="KW-0288">FMN</keyword>
<feature type="binding site" evidence="12 15">
    <location>
        <position position="139"/>
    </location>
    <ligand>
        <name>FMN</name>
        <dbReference type="ChEBI" id="CHEBI:58210"/>
    </ligand>
</feature>
<evidence type="ECO:0000256" key="6">
    <source>
        <dbReference type="ARBA" id="ARBA00022694"/>
    </source>
</evidence>
<dbReference type="Gene3D" id="1.10.1200.80">
    <property type="entry name" value="Putative flavin oxidoreducatase, domain 2"/>
    <property type="match status" value="1"/>
</dbReference>
<evidence type="ECO:0000256" key="14">
    <source>
        <dbReference type="PIRSR" id="PIRSR006621-1"/>
    </source>
</evidence>
<evidence type="ECO:0000256" key="11">
    <source>
        <dbReference type="ARBA" id="ARBA00048802"/>
    </source>
</evidence>
<evidence type="ECO:0000256" key="7">
    <source>
        <dbReference type="ARBA" id="ARBA00022857"/>
    </source>
</evidence>
<evidence type="ECO:0000256" key="13">
    <source>
        <dbReference type="PIRNR" id="PIRNR006621"/>
    </source>
</evidence>
<feature type="binding site" evidence="12 15">
    <location>
        <begin position="224"/>
        <end position="225"/>
    </location>
    <ligand>
        <name>FMN</name>
        <dbReference type="ChEBI" id="CHEBI:58210"/>
    </ligand>
</feature>
<evidence type="ECO:0000256" key="9">
    <source>
        <dbReference type="ARBA" id="ARBA00023002"/>
    </source>
</evidence>
<dbReference type="Gene3D" id="3.20.20.70">
    <property type="entry name" value="Aldolase class I"/>
    <property type="match status" value="1"/>
</dbReference>
<comment type="similarity">
    <text evidence="12">Belongs to the Dus family. DusB subfamily.</text>
</comment>
<evidence type="ECO:0000256" key="4">
    <source>
        <dbReference type="ARBA" id="ARBA00022630"/>
    </source>
</evidence>
<dbReference type="CDD" id="cd02801">
    <property type="entry name" value="DUS_like_FMN"/>
    <property type="match status" value="1"/>
</dbReference>
<sequence length="325" mass="36267">MRIGQYEIKNRIFLAPMAGITDQPFRRLCSQLGAGLTFSEMMSTNPDVWHTEKSKLRLSHHHEIGINAVQIAGSDPTEMAEAAKINVAYGAEIIDINMGCPAKKVNKKMAGSALLREPDLVARILDAVVNAVDVPVTLKIRTGWDPENRNCLEIANIAEQAGISALTIHGRTRSCLFEGEAEYDSIKAVKQAVSIPIIANGDITSAEKAKRVLDYTQADAVMIGRGSLGRPWLFSEIGKFFEKGDLVSTLPLNDKCQLMLQHIENLHQFYGEEKGYRIVRKHVGWYVEQLKPNANFRRTFNALDSTKEQLKALEDFVKSIREESQ</sequence>
<evidence type="ECO:0000256" key="10">
    <source>
        <dbReference type="ARBA" id="ARBA00048205"/>
    </source>
</evidence>
<dbReference type="InterPro" id="IPR001269">
    <property type="entry name" value="DUS_fam"/>
</dbReference>
<dbReference type="HAMAP" id="MF_02042">
    <property type="entry name" value="DusB_subfam"/>
    <property type="match status" value="1"/>
</dbReference>
<keyword evidence="9 12" id="KW-0560">Oxidoreductase</keyword>
<feature type="binding site" evidence="15">
    <location>
        <position position="169"/>
    </location>
    <ligand>
        <name>FMN</name>
        <dbReference type="ChEBI" id="CHEBI:58210"/>
    </ligand>
</feature>
<dbReference type="AlphaFoldDB" id="A0A836MDM2"/>
<accession>A0A836MDM2</accession>
<keyword evidence="3 12" id="KW-0820">tRNA-binding</keyword>
<comment type="catalytic activity">
    <reaction evidence="11 12">
        <text>a 5,6-dihydrouridine in tRNA + NAD(+) = a uridine in tRNA + NADH + H(+)</text>
        <dbReference type="Rhea" id="RHEA:54452"/>
        <dbReference type="Rhea" id="RHEA-COMP:13339"/>
        <dbReference type="Rhea" id="RHEA-COMP:13887"/>
        <dbReference type="ChEBI" id="CHEBI:15378"/>
        <dbReference type="ChEBI" id="CHEBI:57540"/>
        <dbReference type="ChEBI" id="CHEBI:57945"/>
        <dbReference type="ChEBI" id="CHEBI:65315"/>
        <dbReference type="ChEBI" id="CHEBI:74443"/>
    </reaction>
</comment>
<dbReference type="EC" id="1.3.1.-" evidence="12"/>
<dbReference type="GO" id="GO:0017150">
    <property type="term" value="F:tRNA dihydrouridine synthase activity"/>
    <property type="evidence" value="ECO:0007669"/>
    <property type="project" value="UniProtKB-UniRule"/>
</dbReference>
<dbReference type="PROSITE" id="PS01136">
    <property type="entry name" value="UPF0034"/>
    <property type="match status" value="1"/>
</dbReference>
<evidence type="ECO:0000259" key="16">
    <source>
        <dbReference type="Pfam" id="PF01207"/>
    </source>
</evidence>
<dbReference type="EMBL" id="JDSN01000007">
    <property type="protein sequence ID" value="KDB47655.1"/>
    <property type="molecule type" value="Genomic_DNA"/>
</dbReference>
<reference evidence="17 18" key="1">
    <citation type="submission" date="2014-02" db="EMBL/GenBank/DDBJ databases">
        <title>Comparative genomics of Haemophilus parasuis isolated from pig lungs.</title>
        <authorList>
            <person name="Kittichotirat W."/>
            <person name="Bumgarner R.E."/>
            <person name="Lawrence P."/>
        </authorList>
    </citation>
    <scope>NUCLEOTIDE SEQUENCE [LARGE SCALE GENOMIC DNA]</scope>
    <source>
        <strain evidence="17 18">HPS9</strain>
    </source>
</reference>
<comment type="cofactor">
    <cofactor evidence="1 12 13 15">
        <name>FMN</name>
        <dbReference type="ChEBI" id="CHEBI:58210"/>
    </cofactor>
</comment>
<keyword evidence="8 12" id="KW-0694">RNA-binding</keyword>
<dbReference type="SUPFAM" id="SSF51395">
    <property type="entry name" value="FMN-linked oxidoreductases"/>
    <property type="match status" value="1"/>
</dbReference>
<evidence type="ECO:0000313" key="18">
    <source>
        <dbReference type="Proteomes" id="UP000027441"/>
    </source>
</evidence>
<dbReference type="GO" id="GO:0050660">
    <property type="term" value="F:flavin adenine dinucleotide binding"/>
    <property type="evidence" value="ECO:0007669"/>
    <property type="project" value="InterPro"/>
</dbReference>
<feature type="domain" description="DUS-like FMN-binding" evidence="16">
    <location>
        <begin position="14"/>
        <end position="319"/>
    </location>
</feature>
<dbReference type="PIRSF" id="PIRSF006621">
    <property type="entry name" value="Dus"/>
    <property type="match status" value="1"/>
</dbReference>
<evidence type="ECO:0000256" key="2">
    <source>
        <dbReference type="ARBA" id="ARBA00002790"/>
    </source>
</evidence>
<dbReference type="InterPro" id="IPR004652">
    <property type="entry name" value="DusB-like"/>
</dbReference>
<dbReference type="RefSeq" id="WP_035490082.1">
    <property type="nucleotide sequence ID" value="NZ_JDSN01000007.1"/>
</dbReference>